<feature type="region of interest" description="Disordered" evidence="3">
    <location>
        <begin position="1"/>
        <end position="28"/>
    </location>
</feature>
<organism evidence="5 6">
    <name type="scientific">Sphingosinicella xenopeptidilytica</name>
    <dbReference type="NCBI Taxonomy" id="364098"/>
    <lineage>
        <taxon>Bacteria</taxon>
        <taxon>Pseudomonadati</taxon>
        <taxon>Pseudomonadota</taxon>
        <taxon>Alphaproteobacteria</taxon>
        <taxon>Sphingomonadales</taxon>
        <taxon>Sphingosinicellaceae</taxon>
        <taxon>Sphingosinicella</taxon>
    </lineage>
</organism>
<dbReference type="InterPro" id="IPR028098">
    <property type="entry name" value="Glyco_trans_4-like_N"/>
</dbReference>
<evidence type="ECO:0000259" key="4">
    <source>
        <dbReference type="Pfam" id="PF13439"/>
    </source>
</evidence>
<keyword evidence="1 5" id="KW-0328">Glycosyltransferase</keyword>
<dbReference type="RefSeq" id="WP_381485287.1">
    <property type="nucleotide sequence ID" value="NZ_JBHTIK010000001.1"/>
</dbReference>
<gene>
    <name evidence="5" type="ORF">ACFQ00_01755</name>
</gene>
<sequence>MSRASTLRRIETETSLPPSAPDVPVRNSRGPGEIAVQAAILVYDLRASGVVRNALRIARAAAAAGLAAELWVVRDTGAFVEDTSGIPVRVIASGRPRLPRGADSVFTVAALAATIRRVRPAVLLSSGNHMHAFACAAHRLSGVSETQLIGRASNALAAATPPKRAGLAAGLIRRSAVALERVQFGMMDGVIAVSRELGDDLRRHGVSGARLAVIPNGVDIDAIGRAAAAPADHPWFADGAPPVVIAVGRLSPQKDFATLIRAFAAARQVRPMRLVILGDGPAAERDHLTALAEALGIGGDLWLAGFQANPHAFVARAALSVLSSRWEGASNVLIEALACGTPVVATACPTGVREVLTEACGSLVPVGDDAAMARAMLARLSMPRGAAACRARAADFSLRTMMDGYAAYLHAAVLERVQ</sequence>
<feature type="domain" description="Glycosyltransferase subfamily 4-like N-terminal" evidence="4">
    <location>
        <begin position="48"/>
        <end position="221"/>
    </location>
</feature>
<dbReference type="Proteomes" id="UP001597124">
    <property type="component" value="Unassembled WGS sequence"/>
</dbReference>
<proteinExistence type="predicted"/>
<dbReference type="GO" id="GO:0016757">
    <property type="term" value="F:glycosyltransferase activity"/>
    <property type="evidence" value="ECO:0007669"/>
    <property type="project" value="UniProtKB-KW"/>
</dbReference>
<dbReference type="Gene3D" id="3.40.50.2000">
    <property type="entry name" value="Glycogen Phosphorylase B"/>
    <property type="match status" value="2"/>
</dbReference>
<dbReference type="Pfam" id="PF13439">
    <property type="entry name" value="Glyco_transf_4"/>
    <property type="match status" value="1"/>
</dbReference>
<dbReference type="PANTHER" id="PTHR12526:SF510">
    <property type="entry name" value="D-INOSITOL 3-PHOSPHATE GLYCOSYLTRANSFERASE"/>
    <property type="match status" value="1"/>
</dbReference>
<dbReference type="CDD" id="cd03811">
    <property type="entry name" value="GT4_GT28_WabH-like"/>
    <property type="match status" value="1"/>
</dbReference>
<evidence type="ECO:0000313" key="6">
    <source>
        <dbReference type="Proteomes" id="UP001597124"/>
    </source>
</evidence>
<evidence type="ECO:0000256" key="3">
    <source>
        <dbReference type="SAM" id="MobiDB-lite"/>
    </source>
</evidence>
<dbReference type="SUPFAM" id="SSF53756">
    <property type="entry name" value="UDP-Glycosyltransferase/glycogen phosphorylase"/>
    <property type="match status" value="1"/>
</dbReference>
<keyword evidence="6" id="KW-1185">Reference proteome</keyword>
<evidence type="ECO:0000256" key="2">
    <source>
        <dbReference type="ARBA" id="ARBA00022679"/>
    </source>
</evidence>
<evidence type="ECO:0000256" key="1">
    <source>
        <dbReference type="ARBA" id="ARBA00022676"/>
    </source>
</evidence>
<dbReference type="EMBL" id="JBHTIK010000001">
    <property type="protein sequence ID" value="MFD0847039.1"/>
    <property type="molecule type" value="Genomic_DNA"/>
</dbReference>
<accession>A0ABW3BZM4</accession>
<evidence type="ECO:0000313" key="5">
    <source>
        <dbReference type="EMBL" id="MFD0847039.1"/>
    </source>
</evidence>
<reference evidence="6" key="1">
    <citation type="journal article" date="2019" name="Int. J. Syst. Evol. Microbiol.">
        <title>The Global Catalogue of Microorganisms (GCM) 10K type strain sequencing project: providing services to taxonomists for standard genome sequencing and annotation.</title>
        <authorList>
            <consortium name="The Broad Institute Genomics Platform"/>
            <consortium name="The Broad Institute Genome Sequencing Center for Infectious Disease"/>
            <person name="Wu L."/>
            <person name="Ma J."/>
        </authorList>
    </citation>
    <scope>NUCLEOTIDE SEQUENCE [LARGE SCALE GENOMIC DNA]</scope>
    <source>
        <strain evidence="6">CCUG 52537</strain>
    </source>
</reference>
<name>A0ABW3BZM4_SPHXN</name>
<comment type="caution">
    <text evidence="5">The sequence shown here is derived from an EMBL/GenBank/DDBJ whole genome shotgun (WGS) entry which is preliminary data.</text>
</comment>
<dbReference type="Pfam" id="PF13692">
    <property type="entry name" value="Glyco_trans_1_4"/>
    <property type="match status" value="1"/>
</dbReference>
<keyword evidence="2 5" id="KW-0808">Transferase</keyword>
<protein>
    <submittedName>
        <fullName evidence="5">Glycosyltransferase</fullName>
        <ecNumber evidence="5">2.4.-.-</ecNumber>
    </submittedName>
</protein>
<dbReference type="EC" id="2.4.-.-" evidence="5"/>
<dbReference type="PANTHER" id="PTHR12526">
    <property type="entry name" value="GLYCOSYLTRANSFERASE"/>
    <property type="match status" value="1"/>
</dbReference>